<evidence type="ECO:0000313" key="3">
    <source>
        <dbReference type="Proteomes" id="UP000683925"/>
    </source>
</evidence>
<accession>A0A8S1WPD5</accession>
<dbReference type="AlphaFoldDB" id="A0A8S1WPD5"/>
<sequence length="270" mass="31813">MKDYGEVRNNKEALKSYSFLKFNLCIQLHLICQIQKHSQVNFQQLQVFMQEIRKTLGISSEIKCSDKTVWLLGQLDMKKFNQIVNQNQQYYKVTFWVKIQNEFDSENSCQPVYQLAAGSNSLFQLIFIIQNKTMDEQESNIILQCQIIVQFTDNNDSFLKKILYLFKIFLQQANGISFKLIMIQILQIFLQLIKQGEQIDNSEVNQFSNIYYRLCFGGSREGFSKQGRSFALTLIIVIMKYQMPLFMLNVNRINLKLMLKLSRIKKQSLQ</sequence>
<feature type="transmembrane region" description="Helical" evidence="1">
    <location>
        <begin position="230"/>
        <end position="250"/>
    </location>
</feature>
<keyword evidence="3" id="KW-1185">Reference proteome</keyword>
<dbReference type="Proteomes" id="UP000683925">
    <property type="component" value="Unassembled WGS sequence"/>
</dbReference>
<keyword evidence="1" id="KW-0812">Transmembrane</keyword>
<evidence type="ECO:0000256" key="1">
    <source>
        <dbReference type="SAM" id="Phobius"/>
    </source>
</evidence>
<keyword evidence="1" id="KW-0472">Membrane</keyword>
<dbReference type="EMBL" id="CAJJDP010000100">
    <property type="protein sequence ID" value="CAD8191543.1"/>
    <property type="molecule type" value="Genomic_DNA"/>
</dbReference>
<name>A0A8S1WPD5_PAROT</name>
<organism evidence="2 3">
    <name type="scientific">Paramecium octaurelia</name>
    <dbReference type="NCBI Taxonomy" id="43137"/>
    <lineage>
        <taxon>Eukaryota</taxon>
        <taxon>Sar</taxon>
        <taxon>Alveolata</taxon>
        <taxon>Ciliophora</taxon>
        <taxon>Intramacronucleata</taxon>
        <taxon>Oligohymenophorea</taxon>
        <taxon>Peniculida</taxon>
        <taxon>Parameciidae</taxon>
        <taxon>Paramecium</taxon>
    </lineage>
</organism>
<keyword evidence="1" id="KW-1133">Transmembrane helix</keyword>
<gene>
    <name evidence="2" type="ORF">POCTA_138.1.T1000058</name>
</gene>
<evidence type="ECO:0008006" key="4">
    <source>
        <dbReference type="Google" id="ProtNLM"/>
    </source>
</evidence>
<proteinExistence type="predicted"/>
<protein>
    <recommendedName>
        <fullName evidence="4">Transmembrane protein</fullName>
    </recommendedName>
</protein>
<reference evidence="2" key="1">
    <citation type="submission" date="2021-01" db="EMBL/GenBank/DDBJ databases">
        <authorList>
            <consortium name="Genoscope - CEA"/>
            <person name="William W."/>
        </authorList>
    </citation>
    <scope>NUCLEOTIDE SEQUENCE</scope>
</reference>
<evidence type="ECO:0000313" key="2">
    <source>
        <dbReference type="EMBL" id="CAD8191543.1"/>
    </source>
</evidence>
<comment type="caution">
    <text evidence="2">The sequence shown here is derived from an EMBL/GenBank/DDBJ whole genome shotgun (WGS) entry which is preliminary data.</text>
</comment>